<accession>A0AAV7SNE4</accession>
<dbReference type="AlphaFoldDB" id="A0AAV7SNE4"/>
<protein>
    <submittedName>
        <fullName evidence="2">Uncharacterized protein</fullName>
    </submittedName>
</protein>
<sequence length="196" mass="20686">MHITAPAVIEGSRASDGPGRCSPPKVQRRRARSSKVRLKMGSAAAGRSRQAPLHKAILLGSARGSRAPGRVSGLSSLRPGHLLPLQRSQRGAGPPMAPAGAHLQRRSAGKPAPARSSLRWAASPQEGPGRRRFTKQFSPGLHAAFTPTAESAASPRSGFNQSKRPLRASGHPATHLQSTQVPKRERASVGRTLADH</sequence>
<feature type="region of interest" description="Disordered" evidence="1">
    <location>
        <begin position="1"/>
        <end position="52"/>
    </location>
</feature>
<feature type="compositionally biased region" description="Basic and acidic residues" evidence="1">
    <location>
        <begin position="182"/>
        <end position="196"/>
    </location>
</feature>
<dbReference type="Proteomes" id="UP001066276">
    <property type="component" value="Chromosome 4_2"/>
</dbReference>
<evidence type="ECO:0000313" key="2">
    <source>
        <dbReference type="EMBL" id="KAJ1165613.1"/>
    </source>
</evidence>
<feature type="compositionally biased region" description="Basic residues" evidence="1">
    <location>
        <begin position="26"/>
        <end position="38"/>
    </location>
</feature>
<feature type="compositionally biased region" description="Low complexity" evidence="1">
    <location>
        <begin position="91"/>
        <end position="101"/>
    </location>
</feature>
<comment type="caution">
    <text evidence="2">The sequence shown here is derived from an EMBL/GenBank/DDBJ whole genome shotgun (WGS) entry which is preliminary data.</text>
</comment>
<evidence type="ECO:0000256" key="1">
    <source>
        <dbReference type="SAM" id="MobiDB-lite"/>
    </source>
</evidence>
<reference evidence="2" key="1">
    <citation type="journal article" date="2022" name="bioRxiv">
        <title>Sequencing and chromosome-scale assembly of the giantPleurodeles waltlgenome.</title>
        <authorList>
            <person name="Brown T."/>
            <person name="Elewa A."/>
            <person name="Iarovenko S."/>
            <person name="Subramanian E."/>
            <person name="Araus A.J."/>
            <person name="Petzold A."/>
            <person name="Susuki M."/>
            <person name="Suzuki K.-i.T."/>
            <person name="Hayashi T."/>
            <person name="Toyoda A."/>
            <person name="Oliveira C."/>
            <person name="Osipova E."/>
            <person name="Leigh N.D."/>
            <person name="Simon A."/>
            <person name="Yun M.H."/>
        </authorList>
    </citation>
    <scope>NUCLEOTIDE SEQUENCE</scope>
    <source>
        <strain evidence="2">20211129_DDA</strain>
        <tissue evidence="2">Liver</tissue>
    </source>
</reference>
<gene>
    <name evidence="2" type="ORF">NDU88_006034</name>
</gene>
<organism evidence="2 3">
    <name type="scientific">Pleurodeles waltl</name>
    <name type="common">Iberian ribbed newt</name>
    <dbReference type="NCBI Taxonomy" id="8319"/>
    <lineage>
        <taxon>Eukaryota</taxon>
        <taxon>Metazoa</taxon>
        <taxon>Chordata</taxon>
        <taxon>Craniata</taxon>
        <taxon>Vertebrata</taxon>
        <taxon>Euteleostomi</taxon>
        <taxon>Amphibia</taxon>
        <taxon>Batrachia</taxon>
        <taxon>Caudata</taxon>
        <taxon>Salamandroidea</taxon>
        <taxon>Salamandridae</taxon>
        <taxon>Pleurodelinae</taxon>
        <taxon>Pleurodeles</taxon>
    </lineage>
</organism>
<dbReference type="EMBL" id="JANPWB010000008">
    <property type="protein sequence ID" value="KAJ1165613.1"/>
    <property type="molecule type" value="Genomic_DNA"/>
</dbReference>
<feature type="region of interest" description="Disordered" evidence="1">
    <location>
        <begin position="64"/>
        <end position="196"/>
    </location>
</feature>
<evidence type="ECO:0000313" key="3">
    <source>
        <dbReference type="Proteomes" id="UP001066276"/>
    </source>
</evidence>
<name>A0AAV7SNE4_PLEWA</name>
<keyword evidence="3" id="KW-1185">Reference proteome</keyword>
<proteinExistence type="predicted"/>